<evidence type="ECO:0000256" key="7">
    <source>
        <dbReference type="ARBA" id="ARBA00023136"/>
    </source>
</evidence>
<keyword evidence="12" id="KW-1185">Reference proteome</keyword>
<evidence type="ECO:0000256" key="9">
    <source>
        <dbReference type="SAM" id="Phobius"/>
    </source>
</evidence>
<reference evidence="12" key="1">
    <citation type="submission" date="2023-01" db="EMBL/GenBank/DDBJ databases">
        <title>Key to firefly adult light organ development and bioluminescence: homeobox transcription factors regulate luciferase expression and transportation to peroxisome.</title>
        <authorList>
            <person name="Fu X."/>
        </authorList>
    </citation>
    <scope>NUCLEOTIDE SEQUENCE [LARGE SCALE GENOMIC DNA]</scope>
</reference>
<feature type="transmembrane region" description="Helical" evidence="9">
    <location>
        <begin position="374"/>
        <end position="394"/>
    </location>
</feature>
<dbReference type="InterPro" id="IPR050549">
    <property type="entry name" value="MFS_Trehalose_Transporter"/>
</dbReference>
<dbReference type="GO" id="GO:0005886">
    <property type="term" value="C:plasma membrane"/>
    <property type="evidence" value="ECO:0007669"/>
    <property type="project" value="UniProtKB-SubCell"/>
</dbReference>
<dbReference type="InterPro" id="IPR003663">
    <property type="entry name" value="Sugar/inositol_transpt"/>
</dbReference>
<feature type="transmembrane region" description="Helical" evidence="9">
    <location>
        <begin position="340"/>
        <end position="362"/>
    </location>
</feature>
<dbReference type="EMBL" id="JARPUR010000007">
    <property type="protein sequence ID" value="KAK4872340.1"/>
    <property type="molecule type" value="Genomic_DNA"/>
</dbReference>
<evidence type="ECO:0000256" key="4">
    <source>
        <dbReference type="ARBA" id="ARBA00022597"/>
    </source>
</evidence>
<gene>
    <name evidence="11" type="ORF">RN001_014369</name>
</gene>
<evidence type="ECO:0000256" key="3">
    <source>
        <dbReference type="ARBA" id="ARBA00022475"/>
    </source>
</evidence>
<sequence>MSTPRRKYQYLCTLGTTLAAFVSGSAVGLSSSAEIIFLQEYPDLHEHDMHYIDAALKIGAAVAEVYFGISISYLGSRLTMTAISIPYALGWYLLAIGKTKEKLCLGRFVLGFCLGATCVAAPMYIGEISDKDIRGMLCELFSLSMTFGILVIYCLGEFENMTLLTLPFSFFPLVMFVVMLFLPDSPVDLYKCGKIDEARNALIIFRGKDYDIESEMEEIKQYTTTGKDTFWKNLYRYSSIKATVMLIVMHCIQQLSGIYIIIMHAFRLCKMTNVFEKPNHGAIILGVVQLIFSSISTGVVDRIGRRPLWIISLAAMACGHIIIAQHFQTNVDDTRSLQPLIALIILVAAFCLGVGPLPFVMIAELLPVEIKGCISSIAMTFNWMLGFIVLISFQPIVDKKGESYMFYSYAGVCIVGILFVALVVIETKHKTLEQIQKELEGIR</sequence>
<feature type="transmembrane region" description="Helical" evidence="9">
    <location>
        <begin position="282"/>
        <end position="300"/>
    </location>
</feature>
<dbReference type="Gene3D" id="1.20.1250.20">
    <property type="entry name" value="MFS general substrate transporter like domains"/>
    <property type="match status" value="1"/>
</dbReference>
<dbReference type="InterPro" id="IPR020846">
    <property type="entry name" value="MFS_dom"/>
</dbReference>
<dbReference type="Pfam" id="PF00083">
    <property type="entry name" value="Sugar_tr"/>
    <property type="match status" value="1"/>
</dbReference>
<comment type="subcellular location">
    <subcellularLocation>
        <location evidence="1">Cell membrane</location>
        <topology evidence="1">Multi-pass membrane protein</topology>
    </subcellularLocation>
</comment>
<feature type="transmembrane region" description="Helical" evidence="9">
    <location>
        <begin position="78"/>
        <end position="96"/>
    </location>
</feature>
<dbReference type="PANTHER" id="PTHR48021:SF1">
    <property type="entry name" value="GH07001P-RELATED"/>
    <property type="match status" value="1"/>
</dbReference>
<evidence type="ECO:0000256" key="5">
    <source>
        <dbReference type="ARBA" id="ARBA00022692"/>
    </source>
</evidence>
<evidence type="ECO:0000256" key="6">
    <source>
        <dbReference type="ARBA" id="ARBA00022989"/>
    </source>
</evidence>
<comment type="caution">
    <text evidence="11">The sequence shown here is derived from an EMBL/GenBank/DDBJ whole genome shotgun (WGS) entry which is preliminary data.</text>
</comment>
<dbReference type="PANTHER" id="PTHR48021">
    <property type="match status" value="1"/>
</dbReference>
<protein>
    <recommendedName>
        <fullName evidence="10">Major facilitator superfamily (MFS) profile domain-containing protein</fullName>
    </recommendedName>
</protein>
<dbReference type="AlphaFoldDB" id="A0AAN7SN49"/>
<dbReference type="InterPro" id="IPR036259">
    <property type="entry name" value="MFS_trans_sf"/>
</dbReference>
<dbReference type="SUPFAM" id="SSF103473">
    <property type="entry name" value="MFS general substrate transporter"/>
    <property type="match status" value="1"/>
</dbReference>
<keyword evidence="3" id="KW-1003">Cell membrane</keyword>
<dbReference type="FunFam" id="1.20.1250.20:FF:000218">
    <property type="entry name" value="facilitated trehalose transporter Tret1"/>
    <property type="match status" value="1"/>
</dbReference>
<evidence type="ECO:0000259" key="10">
    <source>
        <dbReference type="PROSITE" id="PS50850"/>
    </source>
</evidence>
<keyword evidence="8" id="KW-0325">Glycoprotein</keyword>
<evidence type="ECO:0000313" key="12">
    <source>
        <dbReference type="Proteomes" id="UP001353858"/>
    </source>
</evidence>
<evidence type="ECO:0000256" key="2">
    <source>
        <dbReference type="ARBA" id="ARBA00022448"/>
    </source>
</evidence>
<keyword evidence="5 9" id="KW-0812">Transmembrane</keyword>
<dbReference type="PROSITE" id="PS50850">
    <property type="entry name" value="MFS"/>
    <property type="match status" value="1"/>
</dbReference>
<organism evidence="11 12">
    <name type="scientific">Aquatica leii</name>
    <dbReference type="NCBI Taxonomy" id="1421715"/>
    <lineage>
        <taxon>Eukaryota</taxon>
        <taxon>Metazoa</taxon>
        <taxon>Ecdysozoa</taxon>
        <taxon>Arthropoda</taxon>
        <taxon>Hexapoda</taxon>
        <taxon>Insecta</taxon>
        <taxon>Pterygota</taxon>
        <taxon>Neoptera</taxon>
        <taxon>Endopterygota</taxon>
        <taxon>Coleoptera</taxon>
        <taxon>Polyphaga</taxon>
        <taxon>Elateriformia</taxon>
        <taxon>Elateroidea</taxon>
        <taxon>Lampyridae</taxon>
        <taxon>Luciolinae</taxon>
        <taxon>Aquatica</taxon>
    </lineage>
</organism>
<evidence type="ECO:0000256" key="1">
    <source>
        <dbReference type="ARBA" id="ARBA00004651"/>
    </source>
</evidence>
<dbReference type="GO" id="GO:0022857">
    <property type="term" value="F:transmembrane transporter activity"/>
    <property type="evidence" value="ECO:0007669"/>
    <property type="project" value="InterPro"/>
</dbReference>
<dbReference type="Proteomes" id="UP001353858">
    <property type="component" value="Unassembled WGS sequence"/>
</dbReference>
<feature type="transmembrane region" description="Helical" evidence="9">
    <location>
        <begin position="406"/>
        <end position="425"/>
    </location>
</feature>
<keyword evidence="2" id="KW-0813">Transport</keyword>
<proteinExistence type="predicted"/>
<dbReference type="InterPro" id="IPR005829">
    <property type="entry name" value="Sugar_transporter_CS"/>
</dbReference>
<evidence type="ECO:0000256" key="8">
    <source>
        <dbReference type="ARBA" id="ARBA00023180"/>
    </source>
</evidence>
<name>A0AAN7SN49_9COLE</name>
<accession>A0AAN7SN49</accession>
<dbReference type="InterPro" id="IPR005828">
    <property type="entry name" value="MFS_sugar_transport-like"/>
</dbReference>
<keyword evidence="7 9" id="KW-0472">Membrane</keyword>
<feature type="domain" description="Major facilitator superfamily (MFS) profile" evidence="10">
    <location>
        <begin position="12"/>
        <end position="428"/>
    </location>
</feature>
<dbReference type="PROSITE" id="PS00217">
    <property type="entry name" value="SUGAR_TRANSPORT_2"/>
    <property type="match status" value="1"/>
</dbReference>
<dbReference type="PRINTS" id="PR00171">
    <property type="entry name" value="SUGRTRNSPORT"/>
</dbReference>
<keyword evidence="4" id="KW-0762">Sugar transport</keyword>
<feature type="transmembrane region" description="Helical" evidence="9">
    <location>
        <begin position="161"/>
        <end position="182"/>
    </location>
</feature>
<feature type="transmembrane region" description="Helical" evidence="9">
    <location>
        <begin position="242"/>
        <end position="262"/>
    </location>
</feature>
<feature type="transmembrane region" description="Helical" evidence="9">
    <location>
        <begin position="307"/>
        <end position="328"/>
    </location>
</feature>
<feature type="transmembrane region" description="Helical" evidence="9">
    <location>
        <begin position="108"/>
        <end position="125"/>
    </location>
</feature>
<keyword evidence="6 9" id="KW-1133">Transmembrane helix</keyword>
<evidence type="ECO:0000313" key="11">
    <source>
        <dbReference type="EMBL" id="KAK4872340.1"/>
    </source>
</evidence>